<reference evidence="1" key="2">
    <citation type="journal article" date="2020" name="Nat. Commun.">
        <title>Large-scale genome sequencing of mycorrhizal fungi provides insights into the early evolution of symbiotic traits.</title>
        <authorList>
            <person name="Miyauchi S."/>
            <person name="Kiss E."/>
            <person name="Kuo A."/>
            <person name="Drula E."/>
            <person name="Kohler A."/>
            <person name="Sanchez-Garcia M."/>
            <person name="Morin E."/>
            <person name="Andreopoulos B."/>
            <person name="Barry K.W."/>
            <person name="Bonito G."/>
            <person name="Buee M."/>
            <person name="Carver A."/>
            <person name="Chen C."/>
            <person name="Cichocki N."/>
            <person name="Clum A."/>
            <person name="Culley D."/>
            <person name="Crous P.W."/>
            <person name="Fauchery L."/>
            <person name="Girlanda M."/>
            <person name="Hayes R.D."/>
            <person name="Keri Z."/>
            <person name="LaButti K."/>
            <person name="Lipzen A."/>
            <person name="Lombard V."/>
            <person name="Magnuson J."/>
            <person name="Maillard F."/>
            <person name="Murat C."/>
            <person name="Nolan M."/>
            <person name="Ohm R.A."/>
            <person name="Pangilinan J."/>
            <person name="Pereira M.F."/>
            <person name="Perotto S."/>
            <person name="Peter M."/>
            <person name="Pfister S."/>
            <person name="Riley R."/>
            <person name="Sitrit Y."/>
            <person name="Stielow J.B."/>
            <person name="Szollosi G."/>
            <person name="Zifcakova L."/>
            <person name="Stursova M."/>
            <person name="Spatafora J.W."/>
            <person name="Tedersoo L."/>
            <person name="Vaario L.M."/>
            <person name="Yamada A."/>
            <person name="Yan M."/>
            <person name="Wang P."/>
            <person name="Xu J."/>
            <person name="Bruns T."/>
            <person name="Baldrian P."/>
            <person name="Vilgalys R."/>
            <person name="Dunand C."/>
            <person name="Henrissat B."/>
            <person name="Grigoriev I.V."/>
            <person name="Hibbett D."/>
            <person name="Nagy L.G."/>
            <person name="Martin F.M."/>
        </authorList>
    </citation>
    <scope>NUCLEOTIDE SEQUENCE</scope>
    <source>
        <strain evidence="1">BED1</strain>
    </source>
</reference>
<protein>
    <submittedName>
        <fullName evidence="1">Uncharacterized protein</fullName>
    </submittedName>
</protein>
<evidence type="ECO:0000313" key="1">
    <source>
        <dbReference type="EMBL" id="KAF8414549.1"/>
    </source>
</evidence>
<feature type="non-terminal residue" evidence="1">
    <location>
        <position position="1"/>
    </location>
</feature>
<feature type="non-terminal residue" evidence="1">
    <location>
        <position position="112"/>
    </location>
</feature>
<organism evidence="1 2">
    <name type="scientific">Boletus edulis BED1</name>
    <dbReference type="NCBI Taxonomy" id="1328754"/>
    <lineage>
        <taxon>Eukaryota</taxon>
        <taxon>Fungi</taxon>
        <taxon>Dikarya</taxon>
        <taxon>Basidiomycota</taxon>
        <taxon>Agaricomycotina</taxon>
        <taxon>Agaricomycetes</taxon>
        <taxon>Agaricomycetidae</taxon>
        <taxon>Boletales</taxon>
        <taxon>Boletineae</taxon>
        <taxon>Boletaceae</taxon>
        <taxon>Boletoideae</taxon>
        <taxon>Boletus</taxon>
    </lineage>
</organism>
<gene>
    <name evidence="1" type="ORF">L210DRAFT_3306821</name>
</gene>
<dbReference type="AlphaFoldDB" id="A0AAD4BA71"/>
<keyword evidence="2" id="KW-1185">Reference proteome</keyword>
<evidence type="ECO:0000313" key="2">
    <source>
        <dbReference type="Proteomes" id="UP001194468"/>
    </source>
</evidence>
<dbReference type="Proteomes" id="UP001194468">
    <property type="component" value="Unassembled WGS sequence"/>
</dbReference>
<comment type="caution">
    <text evidence="1">The sequence shown here is derived from an EMBL/GenBank/DDBJ whole genome shotgun (WGS) entry which is preliminary data.</text>
</comment>
<proteinExistence type="predicted"/>
<dbReference type="EMBL" id="WHUW01000488">
    <property type="protein sequence ID" value="KAF8414549.1"/>
    <property type="molecule type" value="Genomic_DNA"/>
</dbReference>
<sequence length="112" mass="12335">RLRLPNGQVARSAFVELQRLQEEVRMARNIKVTLNGTLRFAEVRYFAHLITDSNPGGNEADNVALVTLYSLPNEDLLARSNGALVSCTKLGEASLCIIDIESIQSVVTMIPH</sequence>
<name>A0AAD4BA71_BOLED</name>
<accession>A0AAD4BA71</accession>
<reference evidence="1" key="1">
    <citation type="submission" date="2019-10" db="EMBL/GenBank/DDBJ databases">
        <authorList>
            <consortium name="DOE Joint Genome Institute"/>
            <person name="Kuo A."/>
            <person name="Miyauchi S."/>
            <person name="Kiss E."/>
            <person name="Drula E."/>
            <person name="Kohler A."/>
            <person name="Sanchez-Garcia M."/>
            <person name="Andreopoulos B."/>
            <person name="Barry K.W."/>
            <person name="Bonito G."/>
            <person name="Buee M."/>
            <person name="Carver A."/>
            <person name="Chen C."/>
            <person name="Cichocki N."/>
            <person name="Clum A."/>
            <person name="Culley D."/>
            <person name="Crous P.W."/>
            <person name="Fauchery L."/>
            <person name="Girlanda M."/>
            <person name="Hayes R."/>
            <person name="Keri Z."/>
            <person name="LaButti K."/>
            <person name="Lipzen A."/>
            <person name="Lombard V."/>
            <person name="Magnuson J."/>
            <person name="Maillard F."/>
            <person name="Morin E."/>
            <person name="Murat C."/>
            <person name="Nolan M."/>
            <person name="Ohm R."/>
            <person name="Pangilinan J."/>
            <person name="Pereira M."/>
            <person name="Perotto S."/>
            <person name="Peter M."/>
            <person name="Riley R."/>
            <person name="Sitrit Y."/>
            <person name="Stielow B."/>
            <person name="Szollosi G."/>
            <person name="Zifcakova L."/>
            <person name="Stursova M."/>
            <person name="Spatafora J.W."/>
            <person name="Tedersoo L."/>
            <person name="Vaario L.-M."/>
            <person name="Yamada A."/>
            <person name="Yan M."/>
            <person name="Wang P."/>
            <person name="Xu J."/>
            <person name="Bruns T."/>
            <person name="Baldrian P."/>
            <person name="Vilgalys R."/>
            <person name="Henrissat B."/>
            <person name="Grigoriev I.V."/>
            <person name="Hibbett D."/>
            <person name="Nagy L.G."/>
            <person name="Martin F.M."/>
        </authorList>
    </citation>
    <scope>NUCLEOTIDE SEQUENCE</scope>
    <source>
        <strain evidence="1">BED1</strain>
    </source>
</reference>